<sequence>MHGITKSAAIPLKCTPHQVTCFAEKNLYPLIVSVPLDPVKDVAYYQELVLKPLNQVLSSLVDQEAEKSDGPWQTRATIPMQSSENALTVRVVTLYNTTTKENKTLLAIGTAYVQEEDVAARGRVLLFSIGRNPDNSQTSVSEVYSKELKGAISALASLQGHLLIASGPTIILHKWTGSELNGVAFFDAPPLYVVSLNIVRTAFIVL</sequence>
<reference evidence="2 3" key="1">
    <citation type="submission" date="2019-07" db="EMBL/GenBank/DDBJ databases">
        <title>De Novo Assembly of kiwifruit Actinidia rufa.</title>
        <authorList>
            <person name="Sugita-Konishi S."/>
            <person name="Sato K."/>
            <person name="Mori E."/>
            <person name="Abe Y."/>
            <person name="Kisaki G."/>
            <person name="Hamano K."/>
            <person name="Suezawa K."/>
            <person name="Otani M."/>
            <person name="Fukuda T."/>
            <person name="Manabe T."/>
            <person name="Gomi K."/>
            <person name="Tabuchi M."/>
            <person name="Akimitsu K."/>
            <person name="Kataoka I."/>
        </authorList>
    </citation>
    <scope>NUCLEOTIDE SEQUENCE [LARGE SCALE GENOMIC DNA]</scope>
    <source>
        <strain evidence="3">cv. Fuchu</strain>
    </source>
</reference>
<comment type="caution">
    <text evidence="2">The sequence shown here is derived from an EMBL/GenBank/DDBJ whole genome shotgun (WGS) entry which is preliminary data.</text>
</comment>
<dbReference type="Gene3D" id="2.130.10.10">
    <property type="entry name" value="YVTN repeat-like/Quinoprotein amine dehydrogenase"/>
    <property type="match status" value="1"/>
</dbReference>
<gene>
    <name evidence="2" type="ORF">Acr_03g0011110</name>
</gene>
<dbReference type="InterPro" id="IPR050358">
    <property type="entry name" value="RSE1/DDB1/CFT1"/>
</dbReference>
<dbReference type="GO" id="GO:0003676">
    <property type="term" value="F:nucleic acid binding"/>
    <property type="evidence" value="ECO:0007669"/>
    <property type="project" value="InterPro"/>
</dbReference>
<organism evidence="2 3">
    <name type="scientific">Actinidia rufa</name>
    <dbReference type="NCBI Taxonomy" id="165716"/>
    <lineage>
        <taxon>Eukaryota</taxon>
        <taxon>Viridiplantae</taxon>
        <taxon>Streptophyta</taxon>
        <taxon>Embryophyta</taxon>
        <taxon>Tracheophyta</taxon>
        <taxon>Spermatophyta</taxon>
        <taxon>Magnoliopsida</taxon>
        <taxon>eudicotyledons</taxon>
        <taxon>Gunneridae</taxon>
        <taxon>Pentapetalae</taxon>
        <taxon>asterids</taxon>
        <taxon>Ericales</taxon>
        <taxon>Actinidiaceae</taxon>
        <taxon>Actinidia</taxon>
    </lineage>
</organism>
<feature type="domain" description="RSE1/DDB1/CPSF1 C-terminal" evidence="1">
    <location>
        <begin position="73"/>
        <end position="205"/>
    </location>
</feature>
<evidence type="ECO:0000259" key="1">
    <source>
        <dbReference type="Pfam" id="PF03178"/>
    </source>
</evidence>
<dbReference type="Pfam" id="PF03178">
    <property type="entry name" value="CPSF_A"/>
    <property type="match status" value="1"/>
</dbReference>
<dbReference type="GO" id="GO:0005634">
    <property type="term" value="C:nucleus"/>
    <property type="evidence" value="ECO:0007669"/>
    <property type="project" value="InterPro"/>
</dbReference>
<dbReference type="EMBL" id="BJWL01000003">
    <property type="protein sequence ID" value="GFY84337.1"/>
    <property type="molecule type" value="Genomic_DNA"/>
</dbReference>
<protein>
    <submittedName>
        <fullName evidence="2">Cleavage and polyadenylation specificity factor 160</fullName>
    </submittedName>
</protein>
<accession>A0A7J0EFC1</accession>
<evidence type="ECO:0000313" key="3">
    <source>
        <dbReference type="Proteomes" id="UP000585474"/>
    </source>
</evidence>
<dbReference type="Proteomes" id="UP000585474">
    <property type="component" value="Unassembled WGS sequence"/>
</dbReference>
<evidence type="ECO:0000313" key="2">
    <source>
        <dbReference type="EMBL" id="GFY84337.1"/>
    </source>
</evidence>
<proteinExistence type="predicted"/>
<dbReference type="PANTHER" id="PTHR10644">
    <property type="entry name" value="DNA REPAIR/RNA PROCESSING CPSF FAMILY"/>
    <property type="match status" value="1"/>
</dbReference>
<dbReference type="InterPro" id="IPR015943">
    <property type="entry name" value="WD40/YVTN_repeat-like_dom_sf"/>
</dbReference>
<dbReference type="AlphaFoldDB" id="A0A7J0EFC1"/>
<keyword evidence="3" id="KW-1185">Reference proteome</keyword>
<dbReference type="OrthoDB" id="6109at2759"/>
<name>A0A7J0EFC1_9ERIC</name>
<dbReference type="InterPro" id="IPR004871">
    <property type="entry name" value="RSE1/DDB1/CPSF1_C"/>
</dbReference>